<name>A0ABV2QY34_9HYPH</name>
<keyword evidence="2" id="KW-0472">Membrane</keyword>
<dbReference type="InterPro" id="IPR050739">
    <property type="entry name" value="MFP"/>
</dbReference>
<dbReference type="Gene3D" id="2.40.50.100">
    <property type="match status" value="1"/>
</dbReference>
<evidence type="ECO:0000256" key="2">
    <source>
        <dbReference type="SAM" id="Phobius"/>
    </source>
</evidence>
<accession>A0ABV2QY34</accession>
<keyword evidence="2" id="KW-1133">Transmembrane helix</keyword>
<evidence type="ECO:0000259" key="4">
    <source>
        <dbReference type="Pfam" id="PF25954"/>
    </source>
</evidence>
<dbReference type="Pfam" id="PF25954">
    <property type="entry name" value="Beta-barrel_RND_2"/>
    <property type="match status" value="1"/>
</dbReference>
<dbReference type="Gene3D" id="1.10.287.470">
    <property type="entry name" value="Helix hairpin bin"/>
    <property type="match status" value="2"/>
</dbReference>
<comment type="caution">
    <text evidence="5">The sequence shown here is derived from an EMBL/GenBank/DDBJ whole genome shotgun (WGS) entry which is preliminary data.</text>
</comment>
<dbReference type="PANTHER" id="PTHR30386:SF24">
    <property type="entry name" value="MULTIDRUG RESISTANCE EFFLUX PUMP"/>
    <property type="match status" value="1"/>
</dbReference>
<feature type="transmembrane region" description="Helical" evidence="2">
    <location>
        <begin position="12"/>
        <end position="30"/>
    </location>
</feature>
<keyword evidence="6" id="KW-1185">Reference proteome</keyword>
<proteinExistence type="predicted"/>
<dbReference type="PANTHER" id="PTHR30386">
    <property type="entry name" value="MEMBRANE FUSION SUBUNIT OF EMRAB-TOLC MULTIDRUG EFFLUX PUMP"/>
    <property type="match status" value="1"/>
</dbReference>
<dbReference type="EMBL" id="JBEPSM010000001">
    <property type="protein sequence ID" value="MET4633922.1"/>
    <property type="molecule type" value="Genomic_DNA"/>
</dbReference>
<evidence type="ECO:0000313" key="6">
    <source>
        <dbReference type="Proteomes" id="UP001549321"/>
    </source>
</evidence>
<dbReference type="Pfam" id="PF25917">
    <property type="entry name" value="BSH_RND"/>
    <property type="match status" value="1"/>
</dbReference>
<dbReference type="SUPFAM" id="SSF111369">
    <property type="entry name" value="HlyD-like secretion proteins"/>
    <property type="match status" value="2"/>
</dbReference>
<organism evidence="5 6">
    <name type="scientific">Kaistia defluvii</name>
    <dbReference type="NCBI Taxonomy" id="410841"/>
    <lineage>
        <taxon>Bacteria</taxon>
        <taxon>Pseudomonadati</taxon>
        <taxon>Pseudomonadota</taxon>
        <taxon>Alphaproteobacteria</taxon>
        <taxon>Hyphomicrobiales</taxon>
        <taxon>Kaistiaceae</taxon>
        <taxon>Kaistia</taxon>
    </lineage>
</organism>
<protein>
    <submittedName>
        <fullName evidence="5">Multidrug resistance efflux pump</fullName>
    </submittedName>
</protein>
<evidence type="ECO:0000259" key="3">
    <source>
        <dbReference type="Pfam" id="PF25917"/>
    </source>
</evidence>
<reference evidence="5 6" key="1">
    <citation type="submission" date="2024-06" db="EMBL/GenBank/DDBJ databases">
        <title>Sorghum-associated microbial communities from plants grown in Nebraska, USA.</title>
        <authorList>
            <person name="Schachtman D."/>
        </authorList>
    </citation>
    <scope>NUCLEOTIDE SEQUENCE [LARGE SCALE GENOMIC DNA]</scope>
    <source>
        <strain evidence="5 6">3207</strain>
    </source>
</reference>
<sequence>MQIQSIFKSRTTLAALAVGILGVLLVLYSWQLPPFASSVQTTNNAYVKGQVTLLSPQIAGYVVAVPVQDYMSVKKGDLLVQIDDRIYRQQLAQAQATLVQQQAALANFAENRLAKQASLDLAKAQRQSAQAGLEKAELDDKRTGTLVDRGFSTQSSGDQTRVARLQAQSMVAQAEASVQIAEQNLALIDAGKSSLEAAVASAEAAVELAQINLGNTRIVAPVDGRLGEVAARLGQYAAAGTQLTSITPSKTWVIANFKETQLAHVEVGQPATFTVDGLGDVELNGRVSQIAPAAGSEFSVLKPDNATGNFTKVAQRIPLRIEIDGGQPAAADLRPGMSVIVKIDTADKPLPALASAQ</sequence>
<dbReference type="RefSeq" id="WP_354550453.1">
    <property type="nucleotide sequence ID" value="NZ_JBEPSM010000001.1"/>
</dbReference>
<gene>
    <name evidence="5" type="ORF">ABIE08_001835</name>
</gene>
<evidence type="ECO:0000313" key="5">
    <source>
        <dbReference type="EMBL" id="MET4633922.1"/>
    </source>
</evidence>
<dbReference type="Gene3D" id="2.40.30.170">
    <property type="match status" value="1"/>
</dbReference>
<dbReference type="InterPro" id="IPR058792">
    <property type="entry name" value="Beta-barrel_RND_2"/>
</dbReference>
<dbReference type="Proteomes" id="UP001549321">
    <property type="component" value="Unassembled WGS sequence"/>
</dbReference>
<evidence type="ECO:0000256" key="1">
    <source>
        <dbReference type="SAM" id="Coils"/>
    </source>
</evidence>
<keyword evidence="1" id="KW-0175">Coiled coil</keyword>
<keyword evidence="2" id="KW-0812">Transmembrane</keyword>
<feature type="coiled-coil region" evidence="1">
    <location>
        <begin position="91"/>
        <end position="212"/>
    </location>
</feature>
<feature type="domain" description="CusB-like beta-barrel" evidence="4">
    <location>
        <begin position="252"/>
        <end position="294"/>
    </location>
</feature>
<dbReference type="InterPro" id="IPR058625">
    <property type="entry name" value="MdtA-like_BSH"/>
</dbReference>
<feature type="domain" description="Multidrug resistance protein MdtA-like barrel-sandwich hybrid" evidence="3">
    <location>
        <begin position="54"/>
        <end position="247"/>
    </location>
</feature>